<dbReference type="EMBL" id="JAWHQM010000038">
    <property type="protein sequence ID" value="KAK5634117.1"/>
    <property type="molecule type" value="Genomic_DNA"/>
</dbReference>
<feature type="region of interest" description="Disordered" evidence="1">
    <location>
        <begin position="1"/>
        <end position="30"/>
    </location>
</feature>
<evidence type="ECO:0000313" key="3">
    <source>
        <dbReference type="Proteomes" id="UP001305414"/>
    </source>
</evidence>
<accession>A0AAN7Z975</accession>
<keyword evidence="3" id="KW-1185">Reference proteome</keyword>
<comment type="caution">
    <text evidence="2">The sequence shown here is derived from an EMBL/GenBank/DDBJ whole genome shotgun (WGS) entry which is preliminary data.</text>
</comment>
<reference evidence="2 3" key="1">
    <citation type="submission" date="2023-10" db="EMBL/GenBank/DDBJ databases">
        <title>Draft genome sequence of Xylaria bambusicola isolate GMP-LS, the root and basal stem rot pathogen of sugarcane in Indonesia.</title>
        <authorList>
            <person name="Selvaraj P."/>
            <person name="Muralishankar V."/>
            <person name="Muruganantham S."/>
            <person name="Sp S."/>
            <person name="Haryani S."/>
            <person name="Lau K.J.X."/>
            <person name="Naqvi N.I."/>
        </authorList>
    </citation>
    <scope>NUCLEOTIDE SEQUENCE [LARGE SCALE GENOMIC DNA]</scope>
    <source>
        <strain evidence="2">GMP-LS</strain>
    </source>
</reference>
<protein>
    <submittedName>
        <fullName evidence="2">Uncharacterized protein</fullName>
    </submittedName>
</protein>
<proteinExistence type="predicted"/>
<gene>
    <name evidence="2" type="ORF">RRF57_009831</name>
</gene>
<name>A0AAN7Z975_9PEZI</name>
<evidence type="ECO:0000313" key="2">
    <source>
        <dbReference type="EMBL" id="KAK5634117.1"/>
    </source>
</evidence>
<dbReference type="AlphaFoldDB" id="A0AAN7Z975"/>
<dbReference type="Proteomes" id="UP001305414">
    <property type="component" value="Unassembled WGS sequence"/>
</dbReference>
<organism evidence="2 3">
    <name type="scientific">Xylaria bambusicola</name>
    <dbReference type="NCBI Taxonomy" id="326684"/>
    <lineage>
        <taxon>Eukaryota</taxon>
        <taxon>Fungi</taxon>
        <taxon>Dikarya</taxon>
        <taxon>Ascomycota</taxon>
        <taxon>Pezizomycotina</taxon>
        <taxon>Sordariomycetes</taxon>
        <taxon>Xylariomycetidae</taxon>
        <taxon>Xylariales</taxon>
        <taxon>Xylariaceae</taxon>
        <taxon>Xylaria</taxon>
    </lineage>
</organism>
<sequence length="189" mass="20842">MSRSRTHHHGRQDEGVPGHTPLHEDSARSQGTRGLFIPAYRAPEHYALRQRPSNPPLTLPSVAQRSTGVTQVIVRFYHCENFNFGKAILTSPNVHTLISAAVAFLGECHIMDTPVALLPPQPNPAYRGLTLQGAHGGYHLHFPDHAGARPYHGNVSDDWNRVMRVHARDFPTTVLLVGVGVDEPGRQCC</sequence>
<evidence type="ECO:0000256" key="1">
    <source>
        <dbReference type="SAM" id="MobiDB-lite"/>
    </source>
</evidence>
<feature type="compositionally biased region" description="Basic and acidic residues" evidence="1">
    <location>
        <begin position="11"/>
        <end position="27"/>
    </location>
</feature>
<feature type="compositionally biased region" description="Basic residues" evidence="1">
    <location>
        <begin position="1"/>
        <end position="10"/>
    </location>
</feature>